<keyword evidence="4" id="KW-1185">Reference proteome</keyword>
<gene>
    <name evidence="3" type="ORF">AOZ06_25795</name>
</gene>
<evidence type="ECO:0000313" key="3">
    <source>
        <dbReference type="EMBL" id="ALG09858.1"/>
    </source>
</evidence>
<name>A0A0N9I1F2_9PSEU</name>
<organism evidence="3 4">
    <name type="scientific">Kibdelosporangium phytohabitans</name>
    <dbReference type="NCBI Taxonomy" id="860235"/>
    <lineage>
        <taxon>Bacteria</taxon>
        <taxon>Bacillati</taxon>
        <taxon>Actinomycetota</taxon>
        <taxon>Actinomycetes</taxon>
        <taxon>Pseudonocardiales</taxon>
        <taxon>Pseudonocardiaceae</taxon>
        <taxon>Kibdelosporangium</taxon>
    </lineage>
</organism>
<protein>
    <recommendedName>
        <fullName evidence="2">AB hydrolase-1 domain-containing protein</fullName>
    </recommendedName>
</protein>
<dbReference type="AlphaFoldDB" id="A0A0N9I1F2"/>
<dbReference type="Pfam" id="PF00561">
    <property type="entry name" value="Abhydrolase_1"/>
    <property type="match status" value="1"/>
</dbReference>
<dbReference type="Proteomes" id="UP000063699">
    <property type="component" value="Chromosome"/>
</dbReference>
<accession>A0A0N9I1F2</accession>
<feature type="region of interest" description="Disordered" evidence="1">
    <location>
        <begin position="1"/>
        <end position="34"/>
    </location>
</feature>
<dbReference type="SUPFAM" id="SSF53474">
    <property type="entry name" value="alpha/beta-Hydrolases"/>
    <property type="match status" value="1"/>
</dbReference>
<dbReference type="EMBL" id="CP012752">
    <property type="protein sequence ID" value="ALG09858.1"/>
    <property type="molecule type" value="Genomic_DNA"/>
</dbReference>
<dbReference type="InterPro" id="IPR029058">
    <property type="entry name" value="AB_hydrolase_fold"/>
</dbReference>
<feature type="domain" description="AB hydrolase-1" evidence="2">
    <location>
        <begin position="40"/>
        <end position="106"/>
    </location>
</feature>
<dbReference type="RefSeq" id="WP_054291762.1">
    <property type="nucleotide sequence ID" value="NZ_CP012752.1"/>
</dbReference>
<dbReference type="Gene3D" id="3.40.50.1820">
    <property type="entry name" value="alpha/beta hydrolase"/>
    <property type="match status" value="1"/>
</dbReference>
<dbReference type="STRING" id="860235.AOZ06_25795"/>
<evidence type="ECO:0000256" key="1">
    <source>
        <dbReference type="SAM" id="MobiDB-lite"/>
    </source>
</evidence>
<sequence>MSCEDDWTQPDPSLPEKQKARFEADRDHQRRVARDPEFARTLTTATIARDMDRIRIALGEDKIGYYGISWGTALGAQYRTLFDAHVDKMLLDSVMPPDLDLIEMDRGNDRAGERVRRVRRLARP</sequence>
<evidence type="ECO:0000313" key="4">
    <source>
        <dbReference type="Proteomes" id="UP000063699"/>
    </source>
</evidence>
<reference evidence="3 4" key="1">
    <citation type="submission" date="2015-07" db="EMBL/GenBank/DDBJ databases">
        <title>Genome sequencing of Kibdelosporangium phytohabitans.</title>
        <authorList>
            <person name="Qin S."/>
            <person name="Xing K."/>
        </authorList>
    </citation>
    <scope>NUCLEOTIDE SEQUENCE [LARGE SCALE GENOMIC DNA]</scope>
    <source>
        <strain evidence="3 4">KLBMP1111</strain>
    </source>
</reference>
<feature type="compositionally biased region" description="Basic and acidic residues" evidence="1">
    <location>
        <begin position="14"/>
        <end position="34"/>
    </location>
</feature>
<evidence type="ECO:0000259" key="2">
    <source>
        <dbReference type="Pfam" id="PF00561"/>
    </source>
</evidence>
<dbReference type="KEGG" id="kphy:AOZ06_25795"/>
<dbReference type="InterPro" id="IPR000073">
    <property type="entry name" value="AB_hydrolase_1"/>
</dbReference>
<dbReference type="GO" id="GO:0003824">
    <property type="term" value="F:catalytic activity"/>
    <property type="evidence" value="ECO:0007669"/>
    <property type="project" value="UniProtKB-ARBA"/>
</dbReference>
<proteinExistence type="predicted"/>